<organism evidence="3 4">
    <name type="scientific">Neolewinella maritima</name>
    <dbReference type="NCBI Taxonomy" id="1383882"/>
    <lineage>
        <taxon>Bacteria</taxon>
        <taxon>Pseudomonadati</taxon>
        <taxon>Bacteroidota</taxon>
        <taxon>Saprospiria</taxon>
        <taxon>Saprospirales</taxon>
        <taxon>Lewinellaceae</taxon>
        <taxon>Neolewinella</taxon>
    </lineage>
</organism>
<dbReference type="InterPro" id="IPR036735">
    <property type="entry name" value="NGN_dom_sf"/>
</dbReference>
<evidence type="ECO:0000313" key="3">
    <source>
        <dbReference type="EMBL" id="CAH0998951.1"/>
    </source>
</evidence>
<dbReference type="Pfam" id="PF02357">
    <property type="entry name" value="NusG"/>
    <property type="match status" value="1"/>
</dbReference>
<evidence type="ECO:0000256" key="1">
    <source>
        <dbReference type="ARBA" id="ARBA00023163"/>
    </source>
</evidence>
<feature type="domain" description="NusG-like N-terminal" evidence="2">
    <location>
        <begin position="49"/>
        <end position="139"/>
    </location>
</feature>
<reference evidence="3" key="1">
    <citation type="submission" date="2021-12" db="EMBL/GenBank/DDBJ databases">
        <authorList>
            <person name="Rodrigo-Torres L."/>
            <person name="Arahal R. D."/>
            <person name="Lucena T."/>
        </authorList>
    </citation>
    <scope>NUCLEOTIDE SEQUENCE</scope>
    <source>
        <strain evidence="3">CECT 8419</strain>
    </source>
</reference>
<proteinExistence type="predicted"/>
<dbReference type="Gene3D" id="3.30.70.940">
    <property type="entry name" value="NusG, N-terminal domain"/>
    <property type="match status" value="1"/>
</dbReference>
<dbReference type="InterPro" id="IPR006645">
    <property type="entry name" value="NGN-like_dom"/>
</dbReference>
<dbReference type="SUPFAM" id="SSF82679">
    <property type="entry name" value="N-utilization substance G protein NusG, N-terminal domain"/>
    <property type="match status" value="1"/>
</dbReference>
<keyword evidence="1" id="KW-0804">Transcription</keyword>
<keyword evidence="4" id="KW-1185">Reference proteome</keyword>
<dbReference type="EMBL" id="CAKLPZ010000001">
    <property type="protein sequence ID" value="CAH0998951.1"/>
    <property type="molecule type" value="Genomic_DNA"/>
</dbReference>
<protein>
    <submittedName>
        <fullName evidence="3">Transcription antitermination protein RfaH</fullName>
    </submittedName>
</protein>
<evidence type="ECO:0000259" key="2">
    <source>
        <dbReference type="Pfam" id="PF02357"/>
    </source>
</evidence>
<accession>A0ABM9AXK0</accession>
<gene>
    <name evidence="3" type="primary">rfaH</name>
    <name evidence="3" type="ORF">LEM8419_00246</name>
</gene>
<name>A0ABM9AXK0_9BACT</name>
<dbReference type="Proteomes" id="UP000837803">
    <property type="component" value="Unassembled WGS sequence"/>
</dbReference>
<comment type="caution">
    <text evidence="3">The sequence shown here is derived from an EMBL/GenBank/DDBJ whole genome shotgun (WGS) entry which is preliminary data.</text>
</comment>
<sequence length="224" mass="24762">MLQNGVSLRTLTDRTCPKTCVLVPIISPSYGSGASRRDFVDDLDPQYARWFALRVGHRKEKVVAKQLQPSGIEVFVPLRDRPFHYKSKVGVRQLPLLGGYVFVRIVTSQATLVLQPTFVFGFVKLGRSRRQVTASEIELLRRISTDHSLQWDVEDAVDAFQPGCAVEIARGPLAGVRGQYVTAKSKKIFLITFAGLDARLMTYEVAPEDVIPLSSAASGNATAR</sequence>
<evidence type="ECO:0000313" key="4">
    <source>
        <dbReference type="Proteomes" id="UP000837803"/>
    </source>
</evidence>